<dbReference type="Gene3D" id="3.40.630.30">
    <property type="match status" value="1"/>
</dbReference>
<keyword evidence="1 4" id="KW-0808">Transferase</keyword>
<evidence type="ECO:0000259" key="3">
    <source>
        <dbReference type="PROSITE" id="PS51186"/>
    </source>
</evidence>
<dbReference type="KEGG" id="slia:HA039_04120"/>
<evidence type="ECO:0000256" key="1">
    <source>
        <dbReference type="ARBA" id="ARBA00022679"/>
    </source>
</evidence>
<accession>A0A6G9H9E1</accession>
<dbReference type="CDD" id="cd04301">
    <property type="entry name" value="NAT_SF"/>
    <property type="match status" value="1"/>
</dbReference>
<evidence type="ECO:0000256" key="2">
    <source>
        <dbReference type="ARBA" id="ARBA00023315"/>
    </source>
</evidence>
<dbReference type="InterPro" id="IPR050832">
    <property type="entry name" value="Bact_Acetyltransf"/>
</dbReference>
<feature type="domain" description="N-acetyltransferase" evidence="3">
    <location>
        <begin position="1"/>
        <end position="163"/>
    </location>
</feature>
<proteinExistence type="predicted"/>
<reference evidence="4 5" key="1">
    <citation type="submission" date="2020-03" db="EMBL/GenBank/DDBJ databases">
        <title>A novel species.</title>
        <authorList>
            <person name="Gao J."/>
        </authorList>
    </citation>
    <scope>NUCLEOTIDE SEQUENCE [LARGE SCALE GENOMIC DNA]</scope>
    <source>
        <strain evidence="4 5">QMT-12</strain>
    </source>
</reference>
<dbReference type="InterPro" id="IPR000182">
    <property type="entry name" value="GNAT_dom"/>
</dbReference>
<evidence type="ECO:0000313" key="5">
    <source>
        <dbReference type="Proteomes" id="UP000501179"/>
    </source>
</evidence>
<keyword evidence="5" id="KW-1185">Reference proteome</keyword>
<organism evidence="4 5">
    <name type="scientific">Streptomyces liangshanensis</name>
    <dbReference type="NCBI Taxonomy" id="2717324"/>
    <lineage>
        <taxon>Bacteria</taxon>
        <taxon>Bacillati</taxon>
        <taxon>Actinomycetota</taxon>
        <taxon>Actinomycetes</taxon>
        <taxon>Kitasatosporales</taxon>
        <taxon>Streptomycetaceae</taxon>
        <taxon>Streptomyces</taxon>
    </lineage>
</organism>
<evidence type="ECO:0000313" key="4">
    <source>
        <dbReference type="EMBL" id="QIQ06687.1"/>
    </source>
</evidence>
<keyword evidence="2" id="KW-0012">Acyltransferase</keyword>
<dbReference type="EMBL" id="CP050177">
    <property type="protein sequence ID" value="QIQ06687.1"/>
    <property type="molecule type" value="Genomic_DNA"/>
</dbReference>
<protein>
    <submittedName>
        <fullName evidence="4">GNAT family N-acetyltransferase</fullName>
    </submittedName>
</protein>
<dbReference type="PANTHER" id="PTHR43877">
    <property type="entry name" value="AMINOALKYLPHOSPHONATE N-ACETYLTRANSFERASE-RELATED-RELATED"/>
    <property type="match status" value="1"/>
</dbReference>
<dbReference type="GO" id="GO:0016747">
    <property type="term" value="F:acyltransferase activity, transferring groups other than amino-acyl groups"/>
    <property type="evidence" value="ECO:0007669"/>
    <property type="project" value="InterPro"/>
</dbReference>
<dbReference type="Pfam" id="PF00583">
    <property type="entry name" value="Acetyltransf_1"/>
    <property type="match status" value="1"/>
</dbReference>
<dbReference type="PROSITE" id="PS51186">
    <property type="entry name" value="GNAT"/>
    <property type="match status" value="1"/>
</dbReference>
<dbReference type="SUPFAM" id="SSF55729">
    <property type="entry name" value="Acyl-CoA N-acyltransferases (Nat)"/>
    <property type="match status" value="1"/>
</dbReference>
<dbReference type="PANTHER" id="PTHR43877:SF2">
    <property type="entry name" value="AMINOALKYLPHOSPHONATE N-ACETYLTRANSFERASE-RELATED"/>
    <property type="match status" value="1"/>
</dbReference>
<dbReference type="Proteomes" id="UP000501179">
    <property type="component" value="Chromosome"/>
</dbReference>
<sequence length="184" mass="19041">MLGADDLLALAGTLADLLVDTVAGGASVGFLHPLDRTDAVAWWRAQAGAVRAGELSVRVCRDGDRVLGTVTVAYADKPNARHRAEIRKLMVHRDARGRGLGRALLAAAETAAAEAGVTLLMLDTETDSPAERLYRAAGWTVLGVVPGHAEDPGGTLRPTTFFYKGPSGVFSTAAGTGSGSCSAR</sequence>
<name>A0A6G9H9E1_9ACTN</name>
<dbReference type="InterPro" id="IPR016181">
    <property type="entry name" value="Acyl_CoA_acyltransferase"/>
</dbReference>
<dbReference type="AlphaFoldDB" id="A0A6G9H9E1"/>
<gene>
    <name evidence="4" type="ORF">HA039_04120</name>
</gene>